<name>A0ABP7FFC9_9ACTN</name>
<keyword evidence="3" id="KW-1185">Reference proteome</keyword>
<evidence type="ECO:0000313" key="2">
    <source>
        <dbReference type="EMBL" id="GAA3738261.1"/>
    </source>
</evidence>
<evidence type="ECO:0000256" key="1">
    <source>
        <dbReference type="SAM" id="MobiDB-lite"/>
    </source>
</evidence>
<comment type="caution">
    <text evidence="2">The sequence shown here is derived from an EMBL/GenBank/DDBJ whole genome shotgun (WGS) entry which is preliminary data.</text>
</comment>
<feature type="region of interest" description="Disordered" evidence="1">
    <location>
        <begin position="1"/>
        <end position="125"/>
    </location>
</feature>
<dbReference type="EMBL" id="BAABDD010000006">
    <property type="protein sequence ID" value="GAA3738261.1"/>
    <property type="molecule type" value="Genomic_DNA"/>
</dbReference>
<feature type="compositionally biased region" description="Low complexity" evidence="1">
    <location>
        <begin position="25"/>
        <end position="40"/>
    </location>
</feature>
<feature type="compositionally biased region" description="Low complexity" evidence="1">
    <location>
        <begin position="81"/>
        <end position="94"/>
    </location>
</feature>
<reference evidence="3" key="1">
    <citation type="journal article" date="2019" name="Int. J. Syst. Evol. Microbiol.">
        <title>The Global Catalogue of Microorganisms (GCM) 10K type strain sequencing project: providing services to taxonomists for standard genome sequencing and annotation.</title>
        <authorList>
            <consortium name="The Broad Institute Genomics Platform"/>
            <consortium name="The Broad Institute Genome Sequencing Center for Infectious Disease"/>
            <person name="Wu L."/>
            <person name="Ma J."/>
        </authorList>
    </citation>
    <scope>NUCLEOTIDE SEQUENCE [LARGE SCALE GENOMIC DNA]</scope>
    <source>
        <strain evidence="3">JCM 17137</strain>
    </source>
</reference>
<evidence type="ECO:0000313" key="3">
    <source>
        <dbReference type="Proteomes" id="UP001500908"/>
    </source>
</evidence>
<feature type="compositionally biased region" description="Basic and acidic residues" evidence="1">
    <location>
        <begin position="65"/>
        <end position="79"/>
    </location>
</feature>
<sequence length="125" mass="12929">MVTIPRYGLSNISDNAGKKSDHWGAAPPSAAPPRNAVPAPYSTKPPAKAGYGGQECPQHVVCGGERGRDHEQMSAHKPEGSSSTSDVTDQTTTSEEIAPGDIPVSANSSAWIGESGARSSQQVET</sequence>
<proteinExistence type="predicted"/>
<gene>
    <name evidence="2" type="ORF">GCM10022402_17710</name>
</gene>
<organism evidence="2 3">
    <name type="scientific">Salinactinospora qingdaonensis</name>
    <dbReference type="NCBI Taxonomy" id="702744"/>
    <lineage>
        <taxon>Bacteria</taxon>
        <taxon>Bacillati</taxon>
        <taxon>Actinomycetota</taxon>
        <taxon>Actinomycetes</taxon>
        <taxon>Streptosporangiales</taxon>
        <taxon>Nocardiopsidaceae</taxon>
        <taxon>Salinactinospora</taxon>
    </lineage>
</organism>
<accession>A0ABP7FFC9</accession>
<protein>
    <submittedName>
        <fullName evidence="2">Uncharacterized protein</fullName>
    </submittedName>
</protein>
<dbReference type="Proteomes" id="UP001500908">
    <property type="component" value="Unassembled WGS sequence"/>
</dbReference>